<dbReference type="WBParaSite" id="nRc.2.0.1.t20618-RA">
    <property type="protein sequence ID" value="nRc.2.0.1.t20618-RA"/>
    <property type="gene ID" value="nRc.2.0.1.g20618"/>
</dbReference>
<dbReference type="PANTHER" id="PTHR47735">
    <property type="entry name" value="POTASSIUM VOLTAGE-GATED CHANNEL SUBFAMILY KQT MEMBER 4"/>
    <property type="match status" value="1"/>
</dbReference>
<proteinExistence type="predicted"/>
<evidence type="ECO:0000313" key="1">
    <source>
        <dbReference type="Proteomes" id="UP000887565"/>
    </source>
</evidence>
<organism evidence="1 2">
    <name type="scientific">Romanomermis culicivorax</name>
    <name type="common">Nematode worm</name>
    <dbReference type="NCBI Taxonomy" id="13658"/>
    <lineage>
        <taxon>Eukaryota</taxon>
        <taxon>Metazoa</taxon>
        <taxon>Ecdysozoa</taxon>
        <taxon>Nematoda</taxon>
        <taxon>Enoplea</taxon>
        <taxon>Dorylaimia</taxon>
        <taxon>Mermithida</taxon>
        <taxon>Mermithoidea</taxon>
        <taxon>Mermithidae</taxon>
        <taxon>Romanomermis</taxon>
    </lineage>
</organism>
<sequence>MMVRIKELQRRLDQTLGKPGQYTAIDKQNQSMTIGSRMCRVEGQLNNMEKQMSKCVNLLEALVLNSAGQDNVRTAMHPRLTLTISDTDSVLTSKTIVRDNQSVLK</sequence>
<name>A0A915J464_ROMCU</name>
<dbReference type="AlphaFoldDB" id="A0A915J464"/>
<protein>
    <submittedName>
        <fullName evidence="2">Uncharacterized protein</fullName>
    </submittedName>
</protein>
<dbReference type="GO" id="GO:0005249">
    <property type="term" value="F:voltage-gated potassium channel activity"/>
    <property type="evidence" value="ECO:0007669"/>
    <property type="project" value="InterPro"/>
</dbReference>
<accession>A0A915J464</accession>
<reference evidence="2" key="1">
    <citation type="submission" date="2022-11" db="UniProtKB">
        <authorList>
            <consortium name="WormBaseParasite"/>
        </authorList>
    </citation>
    <scope>IDENTIFICATION</scope>
</reference>
<dbReference type="Proteomes" id="UP000887565">
    <property type="component" value="Unplaced"/>
</dbReference>
<dbReference type="PANTHER" id="PTHR47735:SF14">
    <property type="entry name" value="POTASSIUM VOLTAGE-GATED CHANNEL SUBFAMILY KQT MEMBER 1"/>
    <property type="match status" value="1"/>
</dbReference>
<dbReference type="InterPro" id="IPR003937">
    <property type="entry name" value="K_chnl_volt-dep_KCNQ"/>
</dbReference>
<keyword evidence="1" id="KW-1185">Reference proteome</keyword>
<evidence type="ECO:0000313" key="2">
    <source>
        <dbReference type="WBParaSite" id="nRc.2.0.1.t20618-RA"/>
    </source>
</evidence>
<dbReference type="GO" id="GO:0008076">
    <property type="term" value="C:voltage-gated potassium channel complex"/>
    <property type="evidence" value="ECO:0007669"/>
    <property type="project" value="TreeGrafter"/>
</dbReference>